<dbReference type="Proteomes" id="UP001363151">
    <property type="component" value="Unassembled WGS sequence"/>
</dbReference>
<evidence type="ECO:0000313" key="3">
    <source>
        <dbReference type="Proteomes" id="UP001363151"/>
    </source>
</evidence>
<accession>A0ABR1FRS9</accession>
<feature type="compositionally biased region" description="Polar residues" evidence="1">
    <location>
        <begin position="10"/>
        <end position="23"/>
    </location>
</feature>
<gene>
    <name evidence="2" type="ORF">SO694_00092057</name>
</gene>
<evidence type="ECO:0000313" key="2">
    <source>
        <dbReference type="EMBL" id="KAK7236821.1"/>
    </source>
</evidence>
<feature type="region of interest" description="Disordered" evidence="1">
    <location>
        <begin position="1"/>
        <end position="28"/>
    </location>
</feature>
<feature type="region of interest" description="Disordered" evidence="1">
    <location>
        <begin position="68"/>
        <end position="95"/>
    </location>
</feature>
<name>A0ABR1FRS9_AURAN</name>
<keyword evidence="3" id="KW-1185">Reference proteome</keyword>
<protein>
    <submittedName>
        <fullName evidence="2">Uncharacterized protein</fullName>
    </submittedName>
</protein>
<sequence>MDYLFGRSDGASNRSDGASTPSNKEGESYGWTSLFLVGCGGGSGIHEDEPRDGDEELDLASHFGLCGSGLGSSESGREKAGDGSRSGEVRSKRTQSYDGAPRIVILGGCDKDQVGPVGRELLIPRGALGSVILNNVRPTVLDNAQELASLYSILNQTAAAIISVDVTELYWTVIVRRWADRLRTTPDIPVALLVENADVHEAAISHHVSGLREAFQNPLVGVFFKSPRDETSACVDTLLTLNRRAERTNFL</sequence>
<feature type="compositionally biased region" description="Basic and acidic residues" evidence="1">
    <location>
        <begin position="75"/>
        <end position="91"/>
    </location>
</feature>
<comment type="caution">
    <text evidence="2">The sequence shown here is derived from an EMBL/GenBank/DDBJ whole genome shotgun (WGS) entry which is preliminary data.</text>
</comment>
<proteinExistence type="predicted"/>
<organism evidence="2 3">
    <name type="scientific">Aureococcus anophagefferens</name>
    <name type="common">Harmful bloom alga</name>
    <dbReference type="NCBI Taxonomy" id="44056"/>
    <lineage>
        <taxon>Eukaryota</taxon>
        <taxon>Sar</taxon>
        <taxon>Stramenopiles</taxon>
        <taxon>Ochrophyta</taxon>
        <taxon>Pelagophyceae</taxon>
        <taxon>Pelagomonadales</taxon>
        <taxon>Pelagomonadaceae</taxon>
        <taxon>Aureococcus</taxon>
    </lineage>
</organism>
<dbReference type="EMBL" id="JBBJCI010000256">
    <property type="protein sequence ID" value="KAK7236821.1"/>
    <property type="molecule type" value="Genomic_DNA"/>
</dbReference>
<reference evidence="2 3" key="1">
    <citation type="submission" date="2024-03" db="EMBL/GenBank/DDBJ databases">
        <title>Aureococcus anophagefferens CCMP1851 and Kratosvirus quantuckense: Draft genome of a second virus-susceptible host strain in the model system.</title>
        <authorList>
            <person name="Chase E."/>
            <person name="Truchon A.R."/>
            <person name="Schepens W."/>
            <person name="Wilhelm S.W."/>
        </authorList>
    </citation>
    <scope>NUCLEOTIDE SEQUENCE [LARGE SCALE GENOMIC DNA]</scope>
    <source>
        <strain evidence="2 3">CCMP1851</strain>
    </source>
</reference>
<evidence type="ECO:0000256" key="1">
    <source>
        <dbReference type="SAM" id="MobiDB-lite"/>
    </source>
</evidence>